<evidence type="ECO:0000313" key="2">
    <source>
        <dbReference type="EMBL" id="DAD29794.1"/>
    </source>
</evidence>
<proteinExistence type="predicted"/>
<reference evidence="2 3" key="1">
    <citation type="journal article" date="2020" name="Mol. Biol. Evol.">
        <title>Distinct Expression and Methylation Patterns for Genes with Different Fates following a Single Whole-Genome Duplication in Flowering Plants.</title>
        <authorList>
            <person name="Shi T."/>
            <person name="Rahmani R.S."/>
            <person name="Gugger P.F."/>
            <person name="Wang M."/>
            <person name="Li H."/>
            <person name="Zhang Y."/>
            <person name="Li Z."/>
            <person name="Wang Q."/>
            <person name="Van de Peer Y."/>
            <person name="Marchal K."/>
            <person name="Chen J."/>
        </authorList>
    </citation>
    <scope>NUCLEOTIDE SEQUENCE [LARGE SCALE GENOMIC DNA]</scope>
    <source>
        <tissue evidence="2">Leaf</tissue>
    </source>
</reference>
<sequence>MVNRELPSALAAGLQIPGRKRHSHPPPSRRQRDESYFNDDNVSKDDDDSNNDDPCYSGRKPSLWISSSSQRVATRVHPLRTSSKAFIESVLLKHHSLWARIFLLYLCQFHKWIFSSQIQADLRWNDAIRQCGASPQLVEIFPSLLNLPVKRSLRLQPLPSAIICL</sequence>
<accession>A0A822Y721</accession>
<name>A0A822Y721_NELNU</name>
<feature type="region of interest" description="Disordered" evidence="1">
    <location>
        <begin position="1"/>
        <end position="53"/>
    </location>
</feature>
<protein>
    <submittedName>
        <fullName evidence="2">Uncharacterized protein</fullName>
    </submittedName>
</protein>
<organism evidence="2 3">
    <name type="scientific">Nelumbo nucifera</name>
    <name type="common">Sacred lotus</name>
    <dbReference type="NCBI Taxonomy" id="4432"/>
    <lineage>
        <taxon>Eukaryota</taxon>
        <taxon>Viridiplantae</taxon>
        <taxon>Streptophyta</taxon>
        <taxon>Embryophyta</taxon>
        <taxon>Tracheophyta</taxon>
        <taxon>Spermatophyta</taxon>
        <taxon>Magnoliopsida</taxon>
        <taxon>Proteales</taxon>
        <taxon>Nelumbonaceae</taxon>
        <taxon>Nelumbo</taxon>
    </lineage>
</organism>
<evidence type="ECO:0000313" key="3">
    <source>
        <dbReference type="Proteomes" id="UP000607653"/>
    </source>
</evidence>
<dbReference type="EMBL" id="DUZY01000002">
    <property type="protein sequence ID" value="DAD29794.1"/>
    <property type="molecule type" value="Genomic_DNA"/>
</dbReference>
<dbReference type="AlphaFoldDB" id="A0A822Y721"/>
<feature type="compositionally biased region" description="Basic residues" evidence="1">
    <location>
        <begin position="18"/>
        <end position="29"/>
    </location>
</feature>
<evidence type="ECO:0000256" key="1">
    <source>
        <dbReference type="SAM" id="MobiDB-lite"/>
    </source>
</evidence>
<dbReference type="Proteomes" id="UP000607653">
    <property type="component" value="Unassembled WGS sequence"/>
</dbReference>
<gene>
    <name evidence="2" type="ORF">HUJ06_031262</name>
</gene>
<comment type="caution">
    <text evidence="2">The sequence shown here is derived from an EMBL/GenBank/DDBJ whole genome shotgun (WGS) entry which is preliminary data.</text>
</comment>
<keyword evidence="3" id="KW-1185">Reference proteome</keyword>